<dbReference type="HAMAP" id="MF_00134_B">
    <property type="entry name" value="IGPS_B"/>
    <property type="match status" value="1"/>
</dbReference>
<evidence type="ECO:0000259" key="18">
    <source>
        <dbReference type="Pfam" id="PF00697"/>
    </source>
</evidence>
<comment type="similarity">
    <text evidence="15">Belongs to the TrpC family.</text>
</comment>
<dbReference type="FunFam" id="3.20.20.70:FF:000024">
    <property type="entry name" value="Indole-3-glycerol phosphate synthase"/>
    <property type="match status" value="1"/>
</dbReference>
<evidence type="ECO:0000256" key="1">
    <source>
        <dbReference type="ARBA" id="ARBA00001164"/>
    </source>
</evidence>
<dbReference type="CDD" id="cd00405">
    <property type="entry name" value="PRAI"/>
    <property type="match status" value="1"/>
</dbReference>
<evidence type="ECO:0000313" key="20">
    <source>
        <dbReference type="Proteomes" id="UP000190867"/>
    </source>
</evidence>
<evidence type="ECO:0000256" key="10">
    <source>
        <dbReference type="ARBA" id="ARBA00023141"/>
    </source>
</evidence>
<comment type="pathway">
    <text evidence="3 16">Amino-acid biosynthesis; L-tryptophan biosynthesis; L-tryptophan from chorismate: step 3/5.</text>
</comment>
<gene>
    <name evidence="16" type="primary">trpF</name>
    <name evidence="15" type="synonym">trpC</name>
    <name evidence="19" type="ORF">B0187_05635</name>
</gene>
<comment type="similarity">
    <text evidence="5">In the N-terminal section; belongs to the TrpC family.</text>
</comment>
<keyword evidence="8 15" id="KW-0210">Decarboxylase</keyword>
<evidence type="ECO:0000259" key="17">
    <source>
        <dbReference type="Pfam" id="PF00218"/>
    </source>
</evidence>
<dbReference type="InterPro" id="IPR045186">
    <property type="entry name" value="Indole-3-glycerol_P_synth"/>
</dbReference>
<dbReference type="PANTHER" id="PTHR22854">
    <property type="entry name" value="TRYPTOPHAN BIOSYNTHESIS PROTEIN"/>
    <property type="match status" value="1"/>
</dbReference>
<dbReference type="Proteomes" id="UP000190867">
    <property type="component" value="Unassembled WGS sequence"/>
</dbReference>
<dbReference type="InterPro" id="IPR001240">
    <property type="entry name" value="PRAI_dom"/>
</dbReference>
<keyword evidence="7 15" id="KW-0028">Amino-acid biosynthesis</keyword>
<proteinExistence type="inferred from homology"/>
<keyword evidence="10 15" id="KW-0057">Aromatic amino acid biosynthesis</keyword>
<comment type="similarity">
    <text evidence="6">In the C-terminal section; belongs to the TrpF family.</text>
</comment>
<dbReference type="UniPathway" id="UPA00035">
    <property type="reaction ID" value="UER00042"/>
</dbReference>
<dbReference type="STRING" id="734.B0187_05635"/>
<dbReference type="NCBIfam" id="NF006945">
    <property type="entry name" value="PRK09427.1"/>
    <property type="match status" value="1"/>
</dbReference>
<comment type="catalytic activity">
    <reaction evidence="1 16">
        <text>N-(5-phospho-beta-D-ribosyl)anthranilate = 1-(2-carboxyphenylamino)-1-deoxy-D-ribulose 5-phosphate</text>
        <dbReference type="Rhea" id="RHEA:21540"/>
        <dbReference type="ChEBI" id="CHEBI:18277"/>
        <dbReference type="ChEBI" id="CHEBI:58613"/>
        <dbReference type="EC" id="5.3.1.24"/>
    </reaction>
</comment>
<keyword evidence="12 15" id="KW-0456">Lyase</keyword>
<keyword evidence="9 15" id="KW-0822">Tryptophan biosynthesis</keyword>
<dbReference type="Pfam" id="PF00218">
    <property type="entry name" value="IGPS"/>
    <property type="match status" value="1"/>
</dbReference>
<comment type="catalytic activity">
    <reaction evidence="2 15">
        <text>1-(2-carboxyphenylamino)-1-deoxy-D-ribulose 5-phosphate + H(+) = (1S,2R)-1-C-(indol-3-yl)glycerol 3-phosphate + CO2 + H2O</text>
        <dbReference type="Rhea" id="RHEA:23476"/>
        <dbReference type="ChEBI" id="CHEBI:15377"/>
        <dbReference type="ChEBI" id="CHEBI:15378"/>
        <dbReference type="ChEBI" id="CHEBI:16526"/>
        <dbReference type="ChEBI" id="CHEBI:58613"/>
        <dbReference type="ChEBI" id="CHEBI:58866"/>
        <dbReference type="EC" id="4.1.1.48"/>
    </reaction>
</comment>
<evidence type="ECO:0000256" key="9">
    <source>
        <dbReference type="ARBA" id="ARBA00022822"/>
    </source>
</evidence>
<dbReference type="InterPro" id="IPR013798">
    <property type="entry name" value="Indole-3-glycerol_P_synth_dom"/>
</dbReference>
<dbReference type="GO" id="GO:0004425">
    <property type="term" value="F:indole-3-glycerol-phosphate synthase activity"/>
    <property type="evidence" value="ECO:0007669"/>
    <property type="project" value="UniProtKB-UniRule"/>
</dbReference>
<dbReference type="OrthoDB" id="9804217at2"/>
<dbReference type="SUPFAM" id="SSF51366">
    <property type="entry name" value="Ribulose-phoshate binding barrel"/>
    <property type="match status" value="2"/>
</dbReference>
<feature type="domain" description="Indole-3-glycerol phosphate synthase" evidence="17">
    <location>
        <begin position="9"/>
        <end position="262"/>
    </location>
</feature>
<dbReference type="Gene3D" id="3.20.20.70">
    <property type="entry name" value="Aldolase class I"/>
    <property type="match status" value="2"/>
</dbReference>
<dbReference type="GO" id="GO:0000162">
    <property type="term" value="P:L-tryptophan biosynthetic process"/>
    <property type="evidence" value="ECO:0007669"/>
    <property type="project" value="UniProtKB-UniRule"/>
</dbReference>
<dbReference type="EC" id="5.3.1.24" evidence="16"/>
<evidence type="ECO:0000256" key="15">
    <source>
        <dbReference type="HAMAP-Rule" id="MF_00134"/>
    </source>
</evidence>
<evidence type="ECO:0000256" key="11">
    <source>
        <dbReference type="ARBA" id="ARBA00023235"/>
    </source>
</evidence>
<organism evidence="19 20">
    <name type="scientific">Haemophilus paracuniculus</name>
    <dbReference type="NCBI Taxonomy" id="734"/>
    <lineage>
        <taxon>Bacteria</taxon>
        <taxon>Pseudomonadati</taxon>
        <taxon>Pseudomonadota</taxon>
        <taxon>Gammaproteobacteria</taxon>
        <taxon>Pasteurellales</taxon>
        <taxon>Pasteurellaceae</taxon>
        <taxon>Haemophilus</taxon>
    </lineage>
</organism>
<evidence type="ECO:0000256" key="3">
    <source>
        <dbReference type="ARBA" id="ARBA00004664"/>
    </source>
</evidence>
<comment type="caution">
    <text evidence="19">The sequence shown here is derived from an EMBL/GenBank/DDBJ whole genome shotgun (WGS) entry which is preliminary data.</text>
</comment>
<evidence type="ECO:0000256" key="2">
    <source>
        <dbReference type="ARBA" id="ARBA00001633"/>
    </source>
</evidence>
<evidence type="ECO:0000256" key="12">
    <source>
        <dbReference type="ARBA" id="ARBA00023239"/>
    </source>
</evidence>
<dbReference type="InterPro" id="IPR011060">
    <property type="entry name" value="RibuloseP-bd_barrel"/>
</dbReference>
<dbReference type="InterPro" id="IPR013785">
    <property type="entry name" value="Aldolase_TIM"/>
</dbReference>
<evidence type="ECO:0000256" key="13">
    <source>
        <dbReference type="ARBA" id="ARBA00023268"/>
    </source>
</evidence>
<evidence type="ECO:0000256" key="5">
    <source>
        <dbReference type="ARBA" id="ARBA00007902"/>
    </source>
</evidence>
<evidence type="ECO:0000256" key="6">
    <source>
        <dbReference type="ARBA" id="ARBA00009847"/>
    </source>
</evidence>
<evidence type="ECO:0000256" key="4">
    <source>
        <dbReference type="ARBA" id="ARBA00004696"/>
    </source>
</evidence>
<name>A0A1T0ASJ5_9PAST</name>
<evidence type="ECO:0000256" key="14">
    <source>
        <dbReference type="ARBA" id="ARBA00025592"/>
    </source>
</evidence>
<keyword evidence="11 16" id="KW-0413">Isomerase</keyword>
<dbReference type="PROSITE" id="PS00614">
    <property type="entry name" value="IGPS"/>
    <property type="match status" value="1"/>
</dbReference>
<evidence type="ECO:0000256" key="16">
    <source>
        <dbReference type="HAMAP-Rule" id="MF_00135"/>
    </source>
</evidence>
<dbReference type="EC" id="4.1.1.48" evidence="15"/>
<sequence length="476" mass="53537">MQNNQPTILQKIVQDKARWVENQQAKQPLASFQAQIQPSDRDFYHAFAKSSHNLPAYILECKKASPSKGLIRADFDLDAIAQVYKNYATAISVLTDEQYFQGDFRYIKQVRDQVPQPILCKDFMISPYQVYLARYHHADAILLMLSVVDDQTYRELSDLAHQLGMGVLTETSNEQEFERALALGAKIIGVNNRDLHTLTIDMNRIVDLVQKYADKIPPEVRLVSESGIYDHQQVKQIKPYAHAFLIGSSLMGSKDLNNAVRAVIFGENKVCGLTRPQDVQAVYQNGALYGGLIFAENSPRQLSLRQSQELVVQAPLRYVGVFQNQAVGFVEKIAKQLELYAVQLHGNEDEHYIAELSEKLGDKIQIWQAISFDSQDQKNATITPLAWQDNPRVARYILDSKTAQQQGGTGKAFDWSQIPAEIKAKALLAGGINLDNIDQALQQQCLGVDLNSGVESGKGIKDHQKLSQIFYKIQQN</sequence>
<feature type="domain" description="N-(5'phosphoribosyl) anthranilate isomerase (PRAI)" evidence="18">
    <location>
        <begin position="268"/>
        <end position="470"/>
    </location>
</feature>
<protein>
    <recommendedName>
        <fullName evidence="15 16">Multifunctional fusion protein</fullName>
    </recommendedName>
    <domain>
        <recommendedName>
            <fullName evidence="15">Indole-3-glycerol phosphate synthase</fullName>
            <shortName evidence="15">IGPS</shortName>
            <ecNumber evidence="15">4.1.1.48</ecNumber>
        </recommendedName>
    </domain>
    <domain>
        <recommendedName>
            <fullName evidence="16">N-(5'-phosphoribosyl)anthranilate isomerase</fullName>
            <shortName evidence="16">PRAI</shortName>
            <ecNumber evidence="16">5.3.1.24</ecNumber>
        </recommendedName>
    </domain>
</protein>
<comment type="function">
    <text evidence="14">Bifunctional enzyme that catalyzes two sequential steps of tryptophan biosynthetic pathway. The first reaction is catalyzed by the isomerase, coded by the TrpF domain; the second reaction is catalyzed by the synthase, coded by the TrpC domain.</text>
</comment>
<keyword evidence="20" id="KW-1185">Reference proteome</keyword>
<dbReference type="CDD" id="cd00331">
    <property type="entry name" value="IGPS"/>
    <property type="match status" value="1"/>
</dbReference>
<dbReference type="RefSeq" id="WP_078236888.1">
    <property type="nucleotide sequence ID" value="NZ_MUYA01000007.1"/>
</dbReference>
<comment type="similarity">
    <text evidence="16">Belongs to the TrpF family.</text>
</comment>
<dbReference type="InterPro" id="IPR001468">
    <property type="entry name" value="Indole-3-GlycerolPSynthase_CS"/>
</dbReference>
<dbReference type="PANTHER" id="PTHR22854:SF2">
    <property type="entry name" value="INDOLE-3-GLYCEROL-PHOSPHATE SYNTHASE"/>
    <property type="match status" value="1"/>
</dbReference>
<keyword evidence="13" id="KW-0511">Multifunctional enzyme</keyword>
<dbReference type="GO" id="GO:0004640">
    <property type="term" value="F:phosphoribosylanthranilate isomerase activity"/>
    <property type="evidence" value="ECO:0007669"/>
    <property type="project" value="UniProtKB-UniRule"/>
</dbReference>
<evidence type="ECO:0000256" key="8">
    <source>
        <dbReference type="ARBA" id="ARBA00022793"/>
    </source>
</evidence>
<dbReference type="AlphaFoldDB" id="A0A1T0ASJ5"/>
<accession>A0A1T0ASJ5</accession>
<dbReference type="EMBL" id="MUYA01000007">
    <property type="protein sequence ID" value="OOR99356.1"/>
    <property type="molecule type" value="Genomic_DNA"/>
</dbReference>
<reference evidence="19 20" key="1">
    <citation type="submission" date="2017-02" db="EMBL/GenBank/DDBJ databases">
        <title>Draft genome sequence of Haemophilus paracuniculus CCUG 43573 type strain.</title>
        <authorList>
            <person name="Engstrom-Jakobsson H."/>
            <person name="Salva-Serra F."/>
            <person name="Thorell K."/>
            <person name="Gonzales-Siles L."/>
            <person name="Karlsson R."/>
            <person name="Boulund F."/>
            <person name="Engstrand L."/>
            <person name="Kristiansson E."/>
            <person name="Moore E."/>
        </authorList>
    </citation>
    <scope>NUCLEOTIDE SEQUENCE [LARGE SCALE GENOMIC DNA]</scope>
    <source>
        <strain evidence="19 20">CCUG 43573</strain>
    </source>
</reference>
<evidence type="ECO:0000256" key="7">
    <source>
        <dbReference type="ARBA" id="ARBA00022605"/>
    </source>
</evidence>
<comment type="pathway">
    <text evidence="4 15">Amino-acid biosynthesis; L-tryptophan biosynthesis; L-tryptophan from chorismate: step 4/5.</text>
</comment>
<dbReference type="HAMAP" id="MF_00135">
    <property type="entry name" value="PRAI"/>
    <property type="match status" value="1"/>
</dbReference>
<dbReference type="Pfam" id="PF00697">
    <property type="entry name" value="PRAI"/>
    <property type="match status" value="1"/>
</dbReference>
<evidence type="ECO:0000313" key="19">
    <source>
        <dbReference type="EMBL" id="OOR99356.1"/>
    </source>
</evidence>